<proteinExistence type="predicted"/>
<reference evidence="2 3" key="1">
    <citation type="submission" date="2020-08" db="EMBL/GenBank/DDBJ databases">
        <title>Aphidius gifuensis genome sequencing and assembly.</title>
        <authorList>
            <person name="Du Z."/>
        </authorList>
    </citation>
    <scope>NUCLEOTIDE SEQUENCE [LARGE SCALE GENOMIC DNA]</scope>
    <source>
        <strain evidence="2">YNYX2018</strain>
        <tissue evidence="2">Adults</tissue>
    </source>
</reference>
<name>A0A835CR04_APHGI</name>
<evidence type="ECO:0000313" key="2">
    <source>
        <dbReference type="EMBL" id="KAF7993449.1"/>
    </source>
</evidence>
<gene>
    <name evidence="2" type="ORF">HCN44_010044</name>
</gene>
<dbReference type="Gene3D" id="3.15.10.50">
    <property type="match status" value="1"/>
</dbReference>
<dbReference type="AlphaFoldDB" id="A0A835CR04"/>
<evidence type="ECO:0000256" key="1">
    <source>
        <dbReference type="SAM" id="SignalP"/>
    </source>
</evidence>
<dbReference type="Pfam" id="PF16984">
    <property type="entry name" value="Grp7_allergen"/>
    <property type="match status" value="1"/>
</dbReference>
<feature type="chain" id="PRO_5032860053" description="Odorant-binding protein" evidence="1">
    <location>
        <begin position="22"/>
        <end position="407"/>
    </location>
</feature>
<accession>A0A835CR04</accession>
<feature type="signal peptide" evidence="1">
    <location>
        <begin position="1"/>
        <end position="21"/>
    </location>
</feature>
<organism evidence="2 3">
    <name type="scientific">Aphidius gifuensis</name>
    <name type="common">Parasitoid wasp</name>
    <dbReference type="NCBI Taxonomy" id="684658"/>
    <lineage>
        <taxon>Eukaryota</taxon>
        <taxon>Metazoa</taxon>
        <taxon>Ecdysozoa</taxon>
        <taxon>Arthropoda</taxon>
        <taxon>Hexapoda</taxon>
        <taxon>Insecta</taxon>
        <taxon>Pterygota</taxon>
        <taxon>Neoptera</taxon>
        <taxon>Endopterygota</taxon>
        <taxon>Hymenoptera</taxon>
        <taxon>Apocrita</taxon>
        <taxon>Ichneumonoidea</taxon>
        <taxon>Braconidae</taxon>
        <taxon>Aphidiinae</taxon>
        <taxon>Aphidius</taxon>
    </lineage>
</organism>
<dbReference type="OrthoDB" id="8187668at2759"/>
<sequence>MYLDWLTLVILAFSVIQNSHSEVLQCKVPNNFSIELSPGMRTNYFDTNLQVSIDLNLIEFHSFNNSNVVHIKAKNVAVGFKGQAINEITIDSINTVESGAEKVSHSFLDQISGIAKRLPVNETSSMIYDCRLVLFPSSIDSFSGKISNDIRRVTESCIENVICARFARLERWKFIESYENSIIIPLPAAKNVLDNVVDRDVVVPTNIGSFQSIINKITDIALAEVVATLKQDDNGMIGIPDVEEDFSTGKGILKTNGKINAYEGKFGNLATLKRIADVVLSSKGYRYEGTCAFALAVTKLFYKQYKLQKINGNIDCTIDGVELGINISLDYSEPTKCLVKIEKIEVTKFGQPVIRITGFGPANSMVSKLLSWITNKWKDAIINKLKNKILPIAQEKLSAVDCEKLRP</sequence>
<evidence type="ECO:0000313" key="3">
    <source>
        <dbReference type="Proteomes" id="UP000639338"/>
    </source>
</evidence>
<evidence type="ECO:0008006" key="4">
    <source>
        <dbReference type="Google" id="ProtNLM"/>
    </source>
</evidence>
<protein>
    <recommendedName>
        <fullName evidence="4">Odorant-binding protein</fullName>
    </recommendedName>
</protein>
<comment type="caution">
    <text evidence="2">The sequence shown here is derived from an EMBL/GenBank/DDBJ whole genome shotgun (WGS) entry which is preliminary data.</text>
</comment>
<keyword evidence="1" id="KW-0732">Signal</keyword>
<keyword evidence="3" id="KW-1185">Reference proteome</keyword>
<dbReference type="Proteomes" id="UP000639338">
    <property type="component" value="Unassembled WGS sequence"/>
</dbReference>
<dbReference type="InterPro" id="IPR038602">
    <property type="entry name" value="Mite_allergen_7_sf"/>
</dbReference>
<dbReference type="EMBL" id="JACMRX010000003">
    <property type="protein sequence ID" value="KAF7993449.1"/>
    <property type="molecule type" value="Genomic_DNA"/>
</dbReference>
<dbReference type="InterPro" id="IPR020234">
    <property type="entry name" value="Mite_allergen_group-7"/>
</dbReference>